<dbReference type="Proteomes" id="UP000231472">
    <property type="component" value="Unassembled WGS sequence"/>
</dbReference>
<protein>
    <submittedName>
        <fullName evidence="1">Uncharacterized protein</fullName>
    </submittedName>
</protein>
<evidence type="ECO:0000313" key="2">
    <source>
        <dbReference type="Proteomes" id="UP000231472"/>
    </source>
</evidence>
<gene>
    <name evidence="1" type="ORF">COT32_00765</name>
</gene>
<proteinExistence type="predicted"/>
<reference evidence="2" key="1">
    <citation type="submission" date="2017-09" db="EMBL/GenBank/DDBJ databases">
        <title>Depth-based differentiation of microbial function through sediment-hosted aquifers and enrichment of novel symbionts in the deep terrestrial subsurface.</title>
        <authorList>
            <person name="Probst A.J."/>
            <person name="Ladd B."/>
            <person name="Jarett J.K."/>
            <person name="Geller-Mcgrath D.E."/>
            <person name="Sieber C.M.K."/>
            <person name="Emerson J.B."/>
            <person name="Anantharaman K."/>
            <person name="Thomas B.C."/>
            <person name="Malmstrom R."/>
            <person name="Stieglmeier M."/>
            <person name="Klingl A."/>
            <person name="Woyke T."/>
            <person name="Ryan C.M."/>
            <person name="Banfield J.F."/>
        </authorList>
    </citation>
    <scope>NUCLEOTIDE SEQUENCE [LARGE SCALE GENOMIC DNA]</scope>
</reference>
<sequence length="182" mass="20282">MKYGELTLGQIEAVVNKLGGMNGVNKLLSGELVGKEMENQRQTSMVIVDYSQTLAQMIKAGNYGWVNNDITQEHFPIAGSGKQEEEIVLFCFGKNISSGDAIAEMEKQGFRPARIEELLALGAAYPGLQKQFPIVALGSVWQDPVSSRLVPYLNWFSDERLLHLLWFEGGWGGDWRFAAVRK</sequence>
<name>A0A2H0YP41_9BACT</name>
<evidence type="ECO:0000313" key="1">
    <source>
        <dbReference type="EMBL" id="PIS40267.1"/>
    </source>
</evidence>
<accession>A0A2H0YP41</accession>
<organism evidence="1 2">
    <name type="scientific">Candidatus Nealsonbacteria bacterium CG08_land_8_20_14_0_20_36_22</name>
    <dbReference type="NCBI Taxonomy" id="1974704"/>
    <lineage>
        <taxon>Bacteria</taxon>
        <taxon>Candidatus Nealsoniibacteriota</taxon>
    </lineage>
</organism>
<dbReference type="EMBL" id="PEYC01000017">
    <property type="protein sequence ID" value="PIS40267.1"/>
    <property type="molecule type" value="Genomic_DNA"/>
</dbReference>
<dbReference type="AlphaFoldDB" id="A0A2H0YP41"/>
<comment type="caution">
    <text evidence="1">The sequence shown here is derived from an EMBL/GenBank/DDBJ whole genome shotgun (WGS) entry which is preliminary data.</text>
</comment>